<protein>
    <submittedName>
        <fullName evidence="1">Uncharacterized protein</fullName>
    </submittedName>
</protein>
<sequence length="227" mass="25840">MWLKAYIAEISEIYGISSAEVQNVIIETAEQFYTHLLRHPVVCEMTKDGITIRKYSFNAFAVSEDTVTLQSHDFKSLSASLKDRFETIMLYRKHKYLSGYIGKAIRCTFLKYDDGAFCFTEDGGAGKIHAVCSDRNIPPKERNRYSSGQNLWFIASGLIQINDQILFRLSRTAMTLVDELFKLNGSNVKCIKRIPGAKSYVHAKKHIPKKQIVSVAGELNERIIVEF</sequence>
<proteinExistence type="predicted"/>
<dbReference type="EMBL" id="SMGG01000007">
    <property type="protein sequence ID" value="TCK58391.1"/>
    <property type="molecule type" value="Genomic_DNA"/>
</dbReference>
<evidence type="ECO:0000313" key="1">
    <source>
        <dbReference type="EMBL" id="TCK58391.1"/>
    </source>
</evidence>
<name>A0A4V6NED6_9BACT</name>
<dbReference type="Proteomes" id="UP000294614">
    <property type="component" value="Unassembled WGS sequence"/>
</dbReference>
<evidence type="ECO:0000313" key="2">
    <source>
        <dbReference type="Proteomes" id="UP000294614"/>
    </source>
</evidence>
<accession>A0A4V6NED6</accession>
<gene>
    <name evidence="1" type="ORF">C8D98_2593</name>
</gene>
<organism evidence="1 2">
    <name type="scientific">Seleniivibrio woodruffii</name>
    <dbReference type="NCBI Taxonomy" id="1078050"/>
    <lineage>
        <taxon>Bacteria</taxon>
        <taxon>Pseudomonadati</taxon>
        <taxon>Deferribacterota</taxon>
        <taxon>Deferribacteres</taxon>
        <taxon>Deferribacterales</taxon>
        <taxon>Geovibrionaceae</taxon>
        <taxon>Seleniivibrio</taxon>
    </lineage>
</organism>
<comment type="caution">
    <text evidence="1">The sequence shown here is derived from an EMBL/GenBank/DDBJ whole genome shotgun (WGS) entry which is preliminary data.</text>
</comment>
<keyword evidence="2" id="KW-1185">Reference proteome</keyword>
<dbReference type="OrthoDB" id="9998464at2"/>
<dbReference type="RefSeq" id="WP_132874562.1">
    <property type="nucleotide sequence ID" value="NZ_SMGG01000007.1"/>
</dbReference>
<reference evidence="1 2" key="1">
    <citation type="submission" date="2019-03" db="EMBL/GenBank/DDBJ databases">
        <title>Genomic Encyclopedia of Type Strains, Phase IV (KMG-IV): sequencing the most valuable type-strain genomes for metagenomic binning, comparative biology and taxonomic classification.</title>
        <authorList>
            <person name="Goeker M."/>
        </authorList>
    </citation>
    <scope>NUCLEOTIDE SEQUENCE [LARGE SCALE GENOMIC DNA]</scope>
    <source>
        <strain evidence="1 2">DSM 24984</strain>
    </source>
</reference>
<dbReference type="AlphaFoldDB" id="A0A4V6NED6"/>